<comment type="caution">
    <text evidence="2">The sequence shown here is derived from an EMBL/GenBank/DDBJ whole genome shotgun (WGS) entry which is preliminary data.</text>
</comment>
<evidence type="ECO:0000259" key="1">
    <source>
        <dbReference type="Pfam" id="PF13456"/>
    </source>
</evidence>
<feature type="domain" description="RNase H type-1" evidence="1">
    <location>
        <begin position="16"/>
        <end position="89"/>
    </location>
</feature>
<dbReference type="InterPro" id="IPR002156">
    <property type="entry name" value="RNaseH_domain"/>
</dbReference>
<proteinExistence type="predicted"/>
<keyword evidence="3" id="KW-1185">Reference proteome</keyword>
<sequence>MLVRLLVEDNEAVVMHKGLRFAKQAGFQVMEVECDSLWLVQNLRADLSMAPNAAILFDIVALLYDVDGGMCLFIPRDENKVAFMLASFATLRHLFNYSFTHNSWQIKLMINADLH</sequence>
<dbReference type="AlphaFoldDB" id="A0ABD1QFZ9"/>
<accession>A0ABD1QFZ9</accession>
<organism evidence="2 3">
    <name type="scientific">Abeliophyllum distichum</name>
    <dbReference type="NCBI Taxonomy" id="126358"/>
    <lineage>
        <taxon>Eukaryota</taxon>
        <taxon>Viridiplantae</taxon>
        <taxon>Streptophyta</taxon>
        <taxon>Embryophyta</taxon>
        <taxon>Tracheophyta</taxon>
        <taxon>Spermatophyta</taxon>
        <taxon>Magnoliopsida</taxon>
        <taxon>eudicotyledons</taxon>
        <taxon>Gunneridae</taxon>
        <taxon>Pentapetalae</taxon>
        <taxon>asterids</taxon>
        <taxon>lamiids</taxon>
        <taxon>Lamiales</taxon>
        <taxon>Oleaceae</taxon>
        <taxon>Forsythieae</taxon>
        <taxon>Abeliophyllum</taxon>
    </lineage>
</organism>
<gene>
    <name evidence="2" type="ORF">Adt_35575</name>
</gene>
<protein>
    <submittedName>
        <fullName evidence="2">RNase H domain-containing protein</fullName>
    </submittedName>
</protein>
<dbReference type="EMBL" id="JBFOLK010000011">
    <property type="protein sequence ID" value="KAL2474839.1"/>
    <property type="molecule type" value="Genomic_DNA"/>
</dbReference>
<dbReference type="Pfam" id="PF13456">
    <property type="entry name" value="RVT_3"/>
    <property type="match status" value="1"/>
</dbReference>
<reference evidence="3" key="1">
    <citation type="submission" date="2024-07" db="EMBL/GenBank/DDBJ databases">
        <title>Two chromosome-level genome assemblies of Korean endemic species Abeliophyllum distichum and Forsythia ovata (Oleaceae).</title>
        <authorList>
            <person name="Jang H."/>
        </authorList>
    </citation>
    <scope>NUCLEOTIDE SEQUENCE [LARGE SCALE GENOMIC DNA]</scope>
</reference>
<evidence type="ECO:0000313" key="2">
    <source>
        <dbReference type="EMBL" id="KAL2474839.1"/>
    </source>
</evidence>
<evidence type="ECO:0000313" key="3">
    <source>
        <dbReference type="Proteomes" id="UP001604336"/>
    </source>
</evidence>
<dbReference type="Proteomes" id="UP001604336">
    <property type="component" value="Unassembled WGS sequence"/>
</dbReference>
<name>A0ABD1QFZ9_9LAMI</name>